<evidence type="ECO:0000313" key="1">
    <source>
        <dbReference type="EMBL" id="KYN89490.1"/>
    </source>
</evidence>
<evidence type="ECO:0000313" key="2">
    <source>
        <dbReference type="Proteomes" id="UP000075609"/>
    </source>
</evidence>
<keyword evidence="2" id="KW-1185">Reference proteome</keyword>
<comment type="caution">
    <text evidence="1">The sequence shown here is derived from an EMBL/GenBank/DDBJ whole genome shotgun (WGS) entry which is preliminary data.</text>
</comment>
<accession>A0ABR5W4M6</accession>
<dbReference type="EMBL" id="LOBP01000090">
    <property type="protein sequence ID" value="KYN89490.1"/>
    <property type="molecule type" value="Genomic_DNA"/>
</dbReference>
<dbReference type="RefSeq" id="WP_061899361.1">
    <property type="nucleotide sequence ID" value="NZ_LOBP01000090.1"/>
</dbReference>
<dbReference type="Proteomes" id="UP000075609">
    <property type="component" value="Unassembled WGS sequence"/>
</dbReference>
<reference evidence="1 2" key="1">
    <citation type="submission" date="2015-12" db="EMBL/GenBank/DDBJ databases">
        <authorList>
            <person name="Tarr C.L."/>
            <person name="Gladney L.M."/>
        </authorList>
    </citation>
    <scope>NUCLEOTIDE SEQUENCE [LARGE SCALE GENOMIC DNA]</scope>
    <source>
        <strain evidence="1 2">1048-83</strain>
    </source>
</reference>
<name>A0ABR5W4M6_9VIBR</name>
<gene>
    <name evidence="1" type="ORF">ATY35_11090</name>
</gene>
<protein>
    <submittedName>
        <fullName evidence="1">Uncharacterized protein</fullName>
    </submittedName>
</protein>
<organism evidence="1 2">
    <name type="scientific">Vibrio cidicii</name>
    <dbReference type="NCBI Taxonomy" id="1763883"/>
    <lineage>
        <taxon>Bacteria</taxon>
        <taxon>Pseudomonadati</taxon>
        <taxon>Pseudomonadota</taxon>
        <taxon>Gammaproteobacteria</taxon>
        <taxon>Vibrionales</taxon>
        <taxon>Vibrionaceae</taxon>
        <taxon>Vibrio</taxon>
    </lineage>
</organism>
<proteinExistence type="predicted"/>
<sequence length="110" mass="12348">MFTYEKERYVKNWPIDVFVPVDDGKVEKHRISLDLKILSSEDGYKILKGDMELFKSTIVGWNGIADAEGQVLSFSEENRNALVDNPFFTLAAVKAYQQASNGVAANDDTL</sequence>